<sequence>MKTFTDKRNVFLKTGDVTRASRLVRLVAIRVVIFDSLSGDDFDLETLTSRLSVVLVFLSVAHLRSRFCRHPAPYSISSCAAHLF</sequence>
<name>A0A164J327_9CRUS</name>
<protein>
    <submittedName>
        <fullName evidence="1">Uncharacterized protein</fullName>
    </submittedName>
</protein>
<organism evidence="1 2">
    <name type="scientific">Daphnia magna</name>
    <dbReference type="NCBI Taxonomy" id="35525"/>
    <lineage>
        <taxon>Eukaryota</taxon>
        <taxon>Metazoa</taxon>
        <taxon>Ecdysozoa</taxon>
        <taxon>Arthropoda</taxon>
        <taxon>Crustacea</taxon>
        <taxon>Branchiopoda</taxon>
        <taxon>Diplostraca</taxon>
        <taxon>Cladocera</taxon>
        <taxon>Anomopoda</taxon>
        <taxon>Daphniidae</taxon>
        <taxon>Daphnia</taxon>
    </lineage>
</organism>
<dbReference type="Proteomes" id="UP000076858">
    <property type="component" value="Unassembled WGS sequence"/>
</dbReference>
<reference evidence="1 2" key="1">
    <citation type="submission" date="2016-03" db="EMBL/GenBank/DDBJ databases">
        <title>EvidentialGene: Evidence-directed Construction of Genes on Genomes.</title>
        <authorList>
            <person name="Gilbert D.G."/>
            <person name="Choi J.-H."/>
            <person name="Mockaitis K."/>
            <person name="Colbourne J."/>
            <person name="Pfrender M."/>
        </authorList>
    </citation>
    <scope>NUCLEOTIDE SEQUENCE [LARGE SCALE GENOMIC DNA]</scope>
    <source>
        <strain evidence="1 2">Xinb3</strain>
        <tissue evidence="1">Complete organism</tissue>
    </source>
</reference>
<dbReference type="AlphaFoldDB" id="A0A164J327"/>
<proteinExistence type="predicted"/>
<evidence type="ECO:0000313" key="2">
    <source>
        <dbReference type="Proteomes" id="UP000076858"/>
    </source>
</evidence>
<gene>
    <name evidence="1" type="ORF">APZ42_001271</name>
</gene>
<evidence type="ECO:0000313" key="1">
    <source>
        <dbReference type="EMBL" id="KZS01910.1"/>
    </source>
</evidence>
<comment type="caution">
    <text evidence="1">The sequence shown here is derived from an EMBL/GenBank/DDBJ whole genome shotgun (WGS) entry which is preliminary data.</text>
</comment>
<dbReference type="EMBL" id="LRGB01005862">
    <property type="protein sequence ID" value="KZS01910.1"/>
    <property type="molecule type" value="Genomic_DNA"/>
</dbReference>
<keyword evidence="2" id="KW-1185">Reference proteome</keyword>
<accession>A0A164J327</accession>